<proteinExistence type="predicted"/>
<dbReference type="GO" id="GO:0006508">
    <property type="term" value="P:proteolysis"/>
    <property type="evidence" value="ECO:0007669"/>
    <property type="project" value="InterPro"/>
</dbReference>
<dbReference type="PANTHER" id="PTHR22576:SF37">
    <property type="entry name" value="MUCOSA-ASSOCIATED LYMPHOID TISSUE LYMPHOMA TRANSLOCATION PROTEIN 1"/>
    <property type="match status" value="1"/>
</dbReference>
<dbReference type="PROSITE" id="PS50208">
    <property type="entry name" value="CASPASE_P20"/>
    <property type="match status" value="1"/>
</dbReference>
<dbReference type="InterPro" id="IPR029030">
    <property type="entry name" value="Caspase-like_dom_sf"/>
</dbReference>
<dbReference type="Proteomes" id="UP001152795">
    <property type="component" value="Unassembled WGS sequence"/>
</dbReference>
<dbReference type="InterPro" id="IPR001309">
    <property type="entry name" value="Pept_C14_p20"/>
</dbReference>
<dbReference type="PANTHER" id="PTHR22576">
    <property type="entry name" value="MUCOSA ASSOCIATED LYMPHOID TISSUE LYMPHOMA TRANSLOCATION PROTEIN 1/PARACASPASE"/>
    <property type="match status" value="1"/>
</dbReference>
<dbReference type="GO" id="GO:0004197">
    <property type="term" value="F:cysteine-type endopeptidase activity"/>
    <property type="evidence" value="ECO:0007669"/>
    <property type="project" value="InterPro"/>
</dbReference>
<dbReference type="InterPro" id="IPR052039">
    <property type="entry name" value="Caspase-related_regulators"/>
</dbReference>
<dbReference type="AlphaFoldDB" id="A0A7D9JXD1"/>
<dbReference type="EMBL" id="CACRXK020023280">
    <property type="protein sequence ID" value="CAB4037612.1"/>
    <property type="molecule type" value="Genomic_DNA"/>
</dbReference>
<evidence type="ECO:0000313" key="2">
    <source>
        <dbReference type="Proteomes" id="UP001152795"/>
    </source>
</evidence>
<dbReference type="SUPFAM" id="SSF52129">
    <property type="entry name" value="Caspase-like"/>
    <property type="match status" value="1"/>
</dbReference>
<dbReference type="InterPro" id="IPR011600">
    <property type="entry name" value="Pept_C14_caspase"/>
</dbReference>
<dbReference type="Gene3D" id="3.40.50.1460">
    <property type="match status" value="1"/>
</dbReference>
<comment type="caution">
    <text evidence="1">The sequence shown here is derived from an EMBL/GenBank/DDBJ whole genome shotgun (WGS) entry which is preliminary data.</text>
</comment>
<feature type="non-terminal residue" evidence="1">
    <location>
        <position position="91"/>
    </location>
</feature>
<sequence length="91" mass="10571">MGYNVLSLGNLTRNEMVRGIGEYMNLLSEDCYAFFYYAGHGFELNGKHYLLPVDAPADWKQEDAICVQWMLELLWKAKPKMTVMILDMCRV</sequence>
<gene>
    <name evidence="1" type="ORF">PACLA_8A022076</name>
</gene>
<keyword evidence="2" id="KW-1185">Reference proteome</keyword>
<evidence type="ECO:0000313" key="1">
    <source>
        <dbReference type="EMBL" id="CAB4037612.1"/>
    </source>
</evidence>
<protein>
    <submittedName>
        <fullName evidence="1">Mucosa-associated lymphoid tissue lymphoma translocation 1-like</fullName>
    </submittedName>
</protein>
<accession>A0A7D9JXD1</accession>
<name>A0A7D9JXD1_PARCT</name>
<reference evidence="1" key="1">
    <citation type="submission" date="2020-04" db="EMBL/GenBank/DDBJ databases">
        <authorList>
            <person name="Alioto T."/>
            <person name="Alioto T."/>
            <person name="Gomez Garrido J."/>
        </authorList>
    </citation>
    <scope>NUCLEOTIDE SEQUENCE</scope>
    <source>
        <strain evidence="1">A484AB</strain>
    </source>
</reference>
<organism evidence="1 2">
    <name type="scientific">Paramuricea clavata</name>
    <name type="common">Red gorgonian</name>
    <name type="synonym">Violescent sea-whip</name>
    <dbReference type="NCBI Taxonomy" id="317549"/>
    <lineage>
        <taxon>Eukaryota</taxon>
        <taxon>Metazoa</taxon>
        <taxon>Cnidaria</taxon>
        <taxon>Anthozoa</taxon>
        <taxon>Octocorallia</taxon>
        <taxon>Malacalcyonacea</taxon>
        <taxon>Plexauridae</taxon>
        <taxon>Paramuricea</taxon>
    </lineage>
</organism>
<dbReference type="Pfam" id="PF00656">
    <property type="entry name" value="Peptidase_C14"/>
    <property type="match status" value="1"/>
</dbReference>
<dbReference type="OrthoDB" id="412369at2759"/>